<dbReference type="EMBL" id="MZ334503">
    <property type="protein sequence ID" value="UBF20537.1"/>
    <property type="molecule type" value="Genomic_DNA"/>
</dbReference>
<accession>A0AAE8XTY3</accession>
<name>A0AAE8XTY3_9CAUD</name>
<protein>
    <submittedName>
        <fullName evidence="1">Uncharacterized protein</fullName>
    </submittedName>
</protein>
<evidence type="ECO:0000313" key="1">
    <source>
        <dbReference type="EMBL" id="UBF20537.1"/>
    </source>
</evidence>
<proteinExistence type="predicted"/>
<organism evidence="1 2">
    <name type="scientific">Haloarcula phage HCTV-9</name>
    <dbReference type="NCBI Taxonomy" id="2877984"/>
    <lineage>
        <taxon>Viruses</taxon>
        <taxon>Duplodnaviria</taxon>
        <taxon>Heunggongvirae</taxon>
        <taxon>Uroviricota</taxon>
        <taxon>Caudoviricetes</taxon>
        <taxon>Thumleimavirales</taxon>
        <taxon>Hafunaviridae</taxon>
        <taxon>Haloferacalesvirus</taxon>
        <taxon>Haloferacalesvirus hv5</taxon>
    </lineage>
</organism>
<reference evidence="1" key="1">
    <citation type="submission" date="2021-05" db="EMBL/GenBank/DDBJ databases">
        <title>Diversity, taxonomy and evolution of archaeal viruses of the class Caudoviricetes.</title>
        <authorList>
            <person name="Liu Y."/>
            <person name="Demina T.A."/>
            <person name="Roux S."/>
            <person name="Aiewsakun P."/>
            <person name="Kazlauskas D."/>
            <person name="Simmonds P."/>
            <person name="Prangishvili D."/>
            <person name="Oksanen H.M."/>
            <person name="Krupovic M."/>
        </authorList>
    </citation>
    <scope>NUCLEOTIDE SEQUENCE</scope>
    <source>
        <strain evidence="1">HCTV-9/18</strain>
    </source>
</reference>
<gene>
    <name evidence="1" type="ORF">HCTV-9_gp96</name>
</gene>
<dbReference type="Proteomes" id="UP000827413">
    <property type="component" value="Segment"/>
</dbReference>
<evidence type="ECO:0000313" key="2">
    <source>
        <dbReference type="Proteomes" id="UP000827413"/>
    </source>
</evidence>
<sequence length="284" mass="32860">MSVPTAIETTAGESLVELKKNKHLGTTTLKPDDPVHPVWKAGQLTDPDDPKPLYDDFWIREIFNGKSKTIYENRPDFEATNEDDPTIYETEFGHIEQYWESVGGKVFSYNRRFVLDPETIEQTVEDGWASDTLYGVMKELNENIAKALVVDDLKHHLDEIDTLDVLKEPRNVEALHTHERYRSLVTQMWKSQHGDDPEKTHLWGSLVKEKPTTFEIQQFPQGFFVIPRLYNGHICRVIDEELKERDLGKFSLSWRGFIVKPENFSEVAELIGPLYVDTPGVELW</sequence>